<dbReference type="EMBL" id="LBMM01009309">
    <property type="protein sequence ID" value="KMQ88221.1"/>
    <property type="molecule type" value="Genomic_DNA"/>
</dbReference>
<dbReference type="SUPFAM" id="SSF53098">
    <property type="entry name" value="Ribonuclease H-like"/>
    <property type="match status" value="1"/>
</dbReference>
<dbReference type="STRING" id="67767.A0A0J7KDF5"/>
<comment type="caution">
    <text evidence="2">The sequence shown here is derived from an EMBL/GenBank/DDBJ whole genome shotgun (WGS) entry which is preliminary data.</text>
</comment>
<organism evidence="2 3">
    <name type="scientific">Lasius niger</name>
    <name type="common">Black garden ant</name>
    <dbReference type="NCBI Taxonomy" id="67767"/>
    <lineage>
        <taxon>Eukaryota</taxon>
        <taxon>Metazoa</taxon>
        <taxon>Ecdysozoa</taxon>
        <taxon>Arthropoda</taxon>
        <taxon>Hexapoda</taxon>
        <taxon>Insecta</taxon>
        <taxon>Pterygota</taxon>
        <taxon>Neoptera</taxon>
        <taxon>Endopterygota</taxon>
        <taxon>Hymenoptera</taxon>
        <taxon>Apocrita</taxon>
        <taxon>Aculeata</taxon>
        <taxon>Formicoidea</taxon>
        <taxon>Formicidae</taxon>
        <taxon>Formicinae</taxon>
        <taxon>Lasius</taxon>
        <taxon>Lasius</taxon>
    </lineage>
</organism>
<evidence type="ECO:0008006" key="4">
    <source>
        <dbReference type="Google" id="ProtNLM"/>
    </source>
</evidence>
<keyword evidence="3" id="KW-1185">Reference proteome</keyword>
<name>A0A0J7KDF5_LASNI</name>
<dbReference type="PaxDb" id="67767-A0A0J7KDF5"/>
<evidence type="ECO:0000313" key="3">
    <source>
        <dbReference type="Proteomes" id="UP000036403"/>
    </source>
</evidence>
<feature type="region of interest" description="Disordered" evidence="1">
    <location>
        <begin position="84"/>
        <end position="121"/>
    </location>
</feature>
<gene>
    <name evidence="2" type="ORF">RF55_12324</name>
</gene>
<dbReference type="AlphaFoldDB" id="A0A0J7KDF5"/>
<dbReference type="OrthoDB" id="7688043at2759"/>
<reference evidence="2 3" key="1">
    <citation type="submission" date="2015-04" db="EMBL/GenBank/DDBJ databases">
        <title>Lasius niger genome sequencing.</title>
        <authorList>
            <person name="Konorov E.A."/>
            <person name="Nikitin M.A."/>
            <person name="Kirill M.V."/>
            <person name="Chang P."/>
        </authorList>
    </citation>
    <scope>NUCLEOTIDE SEQUENCE [LARGE SCALE GENOMIC DNA]</scope>
    <source>
        <tissue evidence="2">Whole</tissue>
    </source>
</reference>
<protein>
    <recommendedName>
        <fullName evidence="4">Integrase catalytic domain-containing protein</fullName>
    </recommendedName>
</protein>
<proteinExistence type="predicted"/>
<accession>A0A0J7KDF5</accession>
<feature type="compositionally biased region" description="Basic and acidic residues" evidence="1">
    <location>
        <begin position="95"/>
        <end position="104"/>
    </location>
</feature>
<dbReference type="InterPro" id="IPR036397">
    <property type="entry name" value="RNaseH_sf"/>
</dbReference>
<dbReference type="InterPro" id="IPR012337">
    <property type="entry name" value="RNaseH-like_sf"/>
</dbReference>
<evidence type="ECO:0000313" key="2">
    <source>
        <dbReference type="EMBL" id="KMQ88221.1"/>
    </source>
</evidence>
<dbReference type="Proteomes" id="UP000036403">
    <property type="component" value="Unassembled WGS sequence"/>
</dbReference>
<evidence type="ECO:0000256" key="1">
    <source>
        <dbReference type="SAM" id="MobiDB-lite"/>
    </source>
</evidence>
<dbReference type="GO" id="GO:0003676">
    <property type="term" value="F:nucleic acid binding"/>
    <property type="evidence" value="ECO:0007669"/>
    <property type="project" value="InterPro"/>
</dbReference>
<dbReference type="Gene3D" id="3.30.420.10">
    <property type="entry name" value="Ribonuclease H-like superfamily/Ribonuclease H"/>
    <property type="match status" value="1"/>
</dbReference>
<sequence length="153" mass="17162">MFRGAFDFYQECATNLANICTNWRFIPPGAPHFGGLWEAGVKAVKYHLRRVIGDASLTYEEMATLLTQIEAYLNSRPLYALSSNPTNRFDPGSSADKRTAHEHTGAVSRRSRRESSTHALGTNLRHARPFLAAMIRRIRPPPIAVEEVDEAVH</sequence>